<comment type="caution">
    <text evidence="1">The sequence shown here is derived from an EMBL/GenBank/DDBJ whole genome shotgun (WGS) entry which is preliminary data.</text>
</comment>
<gene>
    <name evidence="1" type="ORF">EIP91_003094</name>
</gene>
<keyword evidence="2" id="KW-1185">Reference proteome</keyword>
<dbReference type="Proteomes" id="UP000292702">
    <property type="component" value="Unassembled WGS sequence"/>
</dbReference>
<protein>
    <submittedName>
        <fullName evidence="1">Uncharacterized protein</fullName>
    </submittedName>
</protein>
<dbReference type="OrthoDB" id="2802356at2759"/>
<organism evidence="1 2">
    <name type="scientific">Steccherinum ochraceum</name>
    <dbReference type="NCBI Taxonomy" id="92696"/>
    <lineage>
        <taxon>Eukaryota</taxon>
        <taxon>Fungi</taxon>
        <taxon>Dikarya</taxon>
        <taxon>Basidiomycota</taxon>
        <taxon>Agaricomycotina</taxon>
        <taxon>Agaricomycetes</taxon>
        <taxon>Polyporales</taxon>
        <taxon>Steccherinaceae</taxon>
        <taxon>Steccherinum</taxon>
    </lineage>
</organism>
<dbReference type="STRING" id="92696.A0A4R0RH71"/>
<evidence type="ECO:0000313" key="1">
    <source>
        <dbReference type="EMBL" id="TCD65085.1"/>
    </source>
</evidence>
<name>A0A4R0RH71_9APHY</name>
<sequence>MAYPYYQQNYQGWGRSGFQLGPPPVPNFQPESAWSGYDYYRAHAINPSRSLFHSVLDRVRGHEGSRYVSTHSARSIHLRLYGGFLSLDRVMPDEIGSAAAYEAYRTWKHHGGSIFSPLGGHAEREREALVGLALAETSHLWHYARRSSDSRGLRDALEVAALTASQLYEKRTSKTVHFEGVGGMGMGTAGSVSSRDYAYTRPRRYSSSIPTVIRSGSPYIGAGGGGSPYASNIPPGPASMVGTPLSGYGGLAASGGSPLSASYGNQLRASPYAGGGVALPACGVWRVGACAGWERWHA</sequence>
<dbReference type="AlphaFoldDB" id="A0A4R0RH71"/>
<evidence type="ECO:0000313" key="2">
    <source>
        <dbReference type="Proteomes" id="UP000292702"/>
    </source>
</evidence>
<proteinExistence type="predicted"/>
<accession>A0A4R0RH71</accession>
<dbReference type="EMBL" id="RWJN01000199">
    <property type="protein sequence ID" value="TCD65085.1"/>
    <property type="molecule type" value="Genomic_DNA"/>
</dbReference>
<reference evidence="1 2" key="1">
    <citation type="submission" date="2018-11" db="EMBL/GenBank/DDBJ databases">
        <title>Genome assembly of Steccherinum ochraceum LE-BIN_3174, the white-rot fungus of the Steccherinaceae family (The Residual Polyporoid clade, Polyporales, Basidiomycota).</title>
        <authorList>
            <person name="Fedorova T.V."/>
            <person name="Glazunova O.A."/>
            <person name="Landesman E.O."/>
            <person name="Moiseenko K.V."/>
            <person name="Psurtseva N.V."/>
            <person name="Savinova O.S."/>
            <person name="Shakhova N.V."/>
            <person name="Tyazhelova T.V."/>
            <person name="Vasina D.V."/>
        </authorList>
    </citation>
    <scope>NUCLEOTIDE SEQUENCE [LARGE SCALE GENOMIC DNA]</scope>
    <source>
        <strain evidence="1 2">LE-BIN_3174</strain>
    </source>
</reference>